<comment type="caution">
    <text evidence="2">The sequence shown here is derived from an EMBL/GenBank/DDBJ whole genome shotgun (WGS) entry which is preliminary data.</text>
</comment>
<gene>
    <name evidence="2" type="ORF">MSPICULIGERA_LOCUS16286</name>
</gene>
<evidence type="ECO:0000313" key="3">
    <source>
        <dbReference type="Proteomes" id="UP001177023"/>
    </source>
</evidence>
<name>A0AA36D1A3_9BILA</name>
<feature type="region of interest" description="Disordered" evidence="1">
    <location>
        <begin position="1"/>
        <end position="35"/>
    </location>
</feature>
<dbReference type="Proteomes" id="UP001177023">
    <property type="component" value="Unassembled WGS sequence"/>
</dbReference>
<accession>A0AA36D1A3</accession>
<reference evidence="2" key="1">
    <citation type="submission" date="2023-06" db="EMBL/GenBank/DDBJ databases">
        <authorList>
            <person name="Delattre M."/>
        </authorList>
    </citation>
    <scope>NUCLEOTIDE SEQUENCE</scope>
    <source>
        <strain evidence="2">AF72</strain>
    </source>
</reference>
<feature type="compositionally biased region" description="Polar residues" evidence="1">
    <location>
        <begin position="405"/>
        <end position="421"/>
    </location>
</feature>
<dbReference type="AlphaFoldDB" id="A0AA36D1A3"/>
<feature type="region of interest" description="Disordered" evidence="1">
    <location>
        <begin position="244"/>
        <end position="487"/>
    </location>
</feature>
<evidence type="ECO:0000256" key="1">
    <source>
        <dbReference type="SAM" id="MobiDB-lite"/>
    </source>
</evidence>
<feature type="non-terminal residue" evidence="2">
    <location>
        <position position="1"/>
    </location>
</feature>
<feature type="compositionally biased region" description="Basic and acidic residues" evidence="1">
    <location>
        <begin position="266"/>
        <end position="283"/>
    </location>
</feature>
<feature type="compositionally biased region" description="Polar residues" evidence="1">
    <location>
        <begin position="317"/>
        <end position="328"/>
    </location>
</feature>
<proteinExistence type="predicted"/>
<protein>
    <submittedName>
        <fullName evidence="2">Uncharacterized protein</fullName>
    </submittedName>
</protein>
<keyword evidence="3" id="KW-1185">Reference proteome</keyword>
<sequence length="570" mass="63246">MARKKAEPQKKVQAGSTEVAIVAPEPPDDNDPPLTAEEQAFREWEQAPEPNKNYVKTMTDMNAEAWRKSNSRFWFNLCKIEQKYRAVDDENDLQWDMATDEIYMPDGMTEKAAEKKVLKAMPDFGSCILSCADPEDSPARTKEDRSMLAKRQCLNKFFNDQYQLNPKRILASIMPPPQMRAIQAGPSTQQVEHRVVHRTTIEGPAEEVKKVLELYHRGMGLRDAIDGPEVQLQIKADETKKLLPWTPRPICGEPPASRTRSQSRLSIERKDDRDSHDPLDTTPKRRSLPAGRATPLRSTAKTTDVRSPARVRKSASPMAQTPETNTRKSVGRPRSQPAKKSTPAAVKPRPATPPTSAKETAPMIKSRLPTPYYPRRSSVGTPGIGVGTPGMGTRSRSMLAIEYPASSSTDKPAAVVSSSKTQPRRSYKKKSLGEQPKLGQSAAEAPQPTAGTTKSQLPKDRRKSAPKKLDVNTAVALANPSPNVSSTLEPAMKRRRTYDVSYGSGLDVAVSPHASCFNNMGGGDGVGDWVSSQMVATEEGDFVREHGSENFERVYSQMYRKVQRQYYLKQ</sequence>
<evidence type="ECO:0000313" key="2">
    <source>
        <dbReference type="EMBL" id="CAJ0578022.1"/>
    </source>
</evidence>
<dbReference type="EMBL" id="CATQJA010002653">
    <property type="protein sequence ID" value="CAJ0578022.1"/>
    <property type="molecule type" value="Genomic_DNA"/>
</dbReference>
<organism evidence="2 3">
    <name type="scientific">Mesorhabditis spiculigera</name>
    <dbReference type="NCBI Taxonomy" id="96644"/>
    <lineage>
        <taxon>Eukaryota</taxon>
        <taxon>Metazoa</taxon>
        <taxon>Ecdysozoa</taxon>
        <taxon>Nematoda</taxon>
        <taxon>Chromadorea</taxon>
        <taxon>Rhabditida</taxon>
        <taxon>Rhabditina</taxon>
        <taxon>Rhabditomorpha</taxon>
        <taxon>Rhabditoidea</taxon>
        <taxon>Rhabditidae</taxon>
        <taxon>Mesorhabditinae</taxon>
        <taxon>Mesorhabditis</taxon>
    </lineage>
</organism>
<feature type="compositionally biased region" description="Basic and acidic residues" evidence="1">
    <location>
        <begin position="1"/>
        <end position="10"/>
    </location>
</feature>